<protein>
    <recommendedName>
        <fullName evidence="5">FMN-binding protein</fullName>
    </recommendedName>
</protein>
<gene>
    <name evidence="3" type="ORF">DWY25_02110</name>
</gene>
<name>A0A412G599_9FIRM</name>
<feature type="compositionally biased region" description="Low complexity" evidence="1">
    <location>
        <begin position="29"/>
        <end position="42"/>
    </location>
</feature>
<evidence type="ECO:0008006" key="5">
    <source>
        <dbReference type="Google" id="ProtNLM"/>
    </source>
</evidence>
<sequence length="167" mass="17986">MKKIILCAGICLAVLAGCSWNKKNPQPTPTTSPSTSPSASPTIDPAITEASDIVGETTTFGTPIVSVQMKDGRISWVSIDEITEETTKKTLGDQYKLGEQAIAGWSEQIKALEDYIVAHGLDAVEVDEEGKAANEDLRTQCTITIQNYLQTVKKAVGQAEHPENPQK</sequence>
<keyword evidence="4" id="KW-1185">Reference proteome</keyword>
<evidence type="ECO:0000313" key="3">
    <source>
        <dbReference type="EMBL" id="RGR76170.1"/>
    </source>
</evidence>
<accession>A0A412G599</accession>
<proteinExistence type="predicted"/>
<dbReference type="EMBL" id="QRUP01000002">
    <property type="protein sequence ID" value="RGR76170.1"/>
    <property type="molecule type" value="Genomic_DNA"/>
</dbReference>
<evidence type="ECO:0000256" key="2">
    <source>
        <dbReference type="SAM" id="SignalP"/>
    </source>
</evidence>
<organism evidence="3 4">
    <name type="scientific">Holdemania filiformis</name>
    <dbReference type="NCBI Taxonomy" id="61171"/>
    <lineage>
        <taxon>Bacteria</taxon>
        <taxon>Bacillati</taxon>
        <taxon>Bacillota</taxon>
        <taxon>Erysipelotrichia</taxon>
        <taxon>Erysipelotrichales</taxon>
        <taxon>Erysipelotrichaceae</taxon>
        <taxon>Holdemania</taxon>
    </lineage>
</organism>
<comment type="caution">
    <text evidence="3">The sequence shown here is derived from an EMBL/GenBank/DDBJ whole genome shotgun (WGS) entry which is preliminary data.</text>
</comment>
<keyword evidence="2" id="KW-0732">Signal</keyword>
<dbReference type="Proteomes" id="UP000284178">
    <property type="component" value="Unassembled WGS sequence"/>
</dbReference>
<feature type="chain" id="PRO_5019065613" description="FMN-binding protein" evidence="2">
    <location>
        <begin position="22"/>
        <end position="167"/>
    </location>
</feature>
<feature type="region of interest" description="Disordered" evidence="1">
    <location>
        <begin position="22"/>
        <end position="44"/>
    </location>
</feature>
<evidence type="ECO:0000313" key="4">
    <source>
        <dbReference type="Proteomes" id="UP000284178"/>
    </source>
</evidence>
<dbReference type="RefSeq" id="WP_006058787.1">
    <property type="nucleotide sequence ID" value="NZ_CABJCV010000002.1"/>
</dbReference>
<evidence type="ECO:0000256" key="1">
    <source>
        <dbReference type="SAM" id="MobiDB-lite"/>
    </source>
</evidence>
<dbReference type="Gene3D" id="3.90.1010.20">
    <property type="match status" value="1"/>
</dbReference>
<dbReference type="PROSITE" id="PS51257">
    <property type="entry name" value="PROKAR_LIPOPROTEIN"/>
    <property type="match status" value="1"/>
</dbReference>
<dbReference type="AlphaFoldDB" id="A0A412G599"/>
<feature type="signal peptide" evidence="2">
    <location>
        <begin position="1"/>
        <end position="21"/>
    </location>
</feature>
<reference evidence="3 4" key="1">
    <citation type="submission" date="2018-08" db="EMBL/GenBank/DDBJ databases">
        <title>A genome reference for cultivated species of the human gut microbiota.</title>
        <authorList>
            <person name="Zou Y."/>
            <person name="Xue W."/>
            <person name="Luo G."/>
        </authorList>
    </citation>
    <scope>NUCLEOTIDE SEQUENCE [LARGE SCALE GENOMIC DNA]</scope>
    <source>
        <strain evidence="3 4">AF24-29</strain>
    </source>
</reference>
<dbReference type="GeneID" id="83014204"/>